<sequence>MSLRPLVPEISHKCSLRRSIDLYNFPKTGIDPVTHISSWNLRTKLRESAVDVNGPYGTTTTTTPPPPPPDQHCYY</sequence>
<name>A0A834KJK3_VESPE</name>
<organism evidence="2 3">
    <name type="scientific">Vespula pensylvanica</name>
    <name type="common">Western yellow jacket</name>
    <name type="synonym">Wasp</name>
    <dbReference type="NCBI Taxonomy" id="30213"/>
    <lineage>
        <taxon>Eukaryota</taxon>
        <taxon>Metazoa</taxon>
        <taxon>Ecdysozoa</taxon>
        <taxon>Arthropoda</taxon>
        <taxon>Hexapoda</taxon>
        <taxon>Insecta</taxon>
        <taxon>Pterygota</taxon>
        <taxon>Neoptera</taxon>
        <taxon>Endopterygota</taxon>
        <taxon>Hymenoptera</taxon>
        <taxon>Apocrita</taxon>
        <taxon>Aculeata</taxon>
        <taxon>Vespoidea</taxon>
        <taxon>Vespidae</taxon>
        <taxon>Vespinae</taxon>
        <taxon>Vespula</taxon>
    </lineage>
</organism>
<feature type="compositionally biased region" description="Pro residues" evidence="1">
    <location>
        <begin position="63"/>
        <end position="75"/>
    </location>
</feature>
<accession>A0A834KJK3</accession>
<proteinExistence type="predicted"/>
<reference evidence="2" key="1">
    <citation type="journal article" date="2020" name="G3 (Bethesda)">
        <title>High-Quality Assemblies for Three Invasive Social Wasps from the &lt;i&gt;Vespula&lt;/i&gt; Genus.</title>
        <authorList>
            <person name="Harrop T.W.R."/>
            <person name="Guhlin J."/>
            <person name="McLaughlin G.M."/>
            <person name="Permina E."/>
            <person name="Stockwell P."/>
            <person name="Gilligan J."/>
            <person name="Le Lec M.F."/>
            <person name="Gruber M.A.M."/>
            <person name="Quinn O."/>
            <person name="Lovegrove M."/>
            <person name="Duncan E.J."/>
            <person name="Remnant E.J."/>
            <person name="Van Eeckhoven J."/>
            <person name="Graham B."/>
            <person name="Knapp R.A."/>
            <person name="Langford K.W."/>
            <person name="Kronenberg Z."/>
            <person name="Press M.O."/>
            <person name="Eacker S.M."/>
            <person name="Wilson-Rankin E.E."/>
            <person name="Purcell J."/>
            <person name="Lester P.J."/>
            <person name="Dearden P.K."/>
        </authorList>
    </citation>
    <scope>NUCLEOTIDE SEQUENCE</scope>
    <source>
        <strain evidence="2">Volc-1</strain>
    </source>
</reference>
<protein>
    <submittedName>
        <fullName evidence="2">Uncharacterized protein</fullName>
    </submittedName>
</protein>
<evidence type="ECO:0000313" key="2">
    <source>
        <dbReference type="EMBL" id="KAF7407066.1"/>
    </source>
</evidence>
<keyword evidence="3" id="KW-1185">Reference proteome</keyword>
<gene>
    <name evidence="2" type="ORF">H0235_014722</name>
</gene>
<dbReference type="Proteomes" id="UP000600918">
    <property type="component" value="Unassembled WGS sequence"/>
</dbReference>
<comment type="caution">
    <text evidence="2">The sequence shown here is derived from an EMBL/GenBank/DDBJ whole genome shotgun (WGS) entry which is preliminary data.</text>
</comment>
<evidence type="ECO:0000256" key="1">
    <source>
        <dbReference type="SAM" id="MobiDB-lite"/>
    </source>
</evidence>
<evidence type="ECO:0000313" key="3">
    <source>
        <dbReference type="Proteomes" id="UP000600918"/>
    </source>
</evidence>
<dbReference type="AlphaFoldDB" id="A0A834KJK3"/>
<dbReference type="EMBL" id="JACSDY010000015">
    <property type="protein sequence ID" value="KAF7407066.1"/>
    <property type="molecule type" value="Genomic_DNA"/>
</dbReference>
<feature type="region of interest" description="Disordered" evidence="1">
    <location>
        <begin position="50"/>
        <end position="75"/>
    </location>
</feature>